<feature type="transmembrane region" description="Helical" evidence="1">
    <location>
        <begin position="12"/>
        <end position="38"/>
    </location>
</feature>
<dbReference type="EMBL" id="QIBX01000011">
    <property type="protein sequence ID" value="RNL39516.1"/>
    <property type="molecule type" value="Genomic_DNA"/>
</dbReference>
<keyword evidence="1" id="KW-1133">Transmembrane helix</keyword>
<dbReference type="EMBL" id="DYWI01000044">
    <property type="protein sequence ID" value="HJF65029.1"/>
    <property type="molecule type" value="Genomic_DNA"/>
</dbReference>
<protein>
    <recommendedName>
        <fullName evidence="5">Heme exporter protein D</fullName>
    </recommendedName>
</protein>
<reference evidence="2" key="4">
    <citation type="submission" date="2021-09" db="EMBL/GenBank/DDBJ databases">
        <authorList>
            <person name="Gilroy R."/>
        </authorList>
    </citation>
    <scope>NUCLEOTIDE SEQUENCE</scope>
    <source>
        <strain evidence="2">ChiGjej6B6-11269</strain>
    </source>
</reference>
<dbReference type="Proteomes" id="UP000786989">
    <property type="component" value="Unassembled WGS sequence"/>
</dbReference>
<evidence type="ECO:0000313" key="4">
    <source>
        <dbReference type="Proteomes" id="UP000269591"/>
    </source>
</evidence>
<dbReference type="Proteomes" id="UP000269591">
    <property type="component" value="Unassembled WGS sequence"/>
</dbReference>
<reference evidence="3" key="2">
    <citation type="journal article" date="2019" name="Microbiol. Resour. Announc.">
        <title>Draft Genome Sequences of Type Strains of Gordonibacter faecihominis, Paraeggerthella hongkongensis, Parvibacter caecicola,Slackia equolifaciens, Slackia faecicanis, and Slackia isoflavoniconvertens.</title>
        <authorList>
            <person name="Danylec N."/>
            <person name="Stoll D.A."/>
            <person name="Dotsch A."/>
            <person name="Huch M."/>
        </authorList>
    </citation>
    <scope>NUCLEOTIDE SEQUENCE</scope>
    <source>
        <strain evidence="3">DSM 24851</strain>
    </source>
</reference>
<comment type="caution">
    <text evidence="3">The sequence shown here is derived from an EMBL/GenBank/DDBJ whole genome shotgun (WGS) entry which is preliminary data.</text>
</comment>
<evidence type="ECO:0008006" key="5">
    <source>
        <dbReference type="Google" id="ProtNLM"/>
    </source>
</evidence>
<sequence length="61" mass="6779">MDPILAEIYSTVLTAAPFVIAAYALLFLILLVYVAFILTKLKTTEKKIDALAEHVEELQAK</sequence>
<accession>A0A3N0AYT5</accession>
<evidence type="ECO:0000313" key="2">
    <source>
        <dbReference type="EMBL" id="HJF65029.1"/>
    </source>
</evidence>
<reference evidence="4" key="1">
    <citation type="submission" date="2018-05" db="EMBL/GenBank/DDBJ databases">
        <title>Genome Sequencing of selected type strains of the family Eggerthellaceae.</title>
        <authorList>
            <person name="Danylec N."/>
            <person name="Stoll D.A."/>
            <person name="Doetsch A."/>
            <person name="Huch M."/>
        </authorList>
    </citation>
    <scope>NUCLEOTIDE SEQUENCE [LARGE SCALE GENOMIC DNA]</scope>
    <source>
        <strain evidence="4">DSM 24851</strain>
    </source>
</reference>
<keyword evidence="1" id="KW-0812">Transmembrane</keyword>
<proteinExistence type="predicted"/>
<organism evidence="3 4">
    <name type="scientific">Slackia equolifaciens</name>
    <dbReference type="NCBI Taxonomy" id="498718"/>
    <lineage>
        <taxon>Bacteria</taxon>
        <taxon>Bacillati</taxon>
        <taxon>Actinomycetota</taxon>
        <taxon>Coriobacteriia</taxon>
        <taxon>Eggerthellales</taxon>
        <taxon>Eggerthellaceae</taxon>
        <taxon>Slackia</taxon>
    </lineage>
</organism>
<dbReference type="RefSeq" id="WP_123209018.1">
    <property type="nucleotide sequence ID" value="NZ_JBHTHO010000020.1"/>
</dbReference>
<keyword evidence="4" id="KW-1185">Reference proteome</keyword>
<name>A0A3N0AYT5_9ACTN</name>
<reference evidence="2" key="3">
    <citation type="journal article" date="2021" name="PeerJ">
        <title>Extensive microbial diversity within the chicken gut microbiome revealed by metagenomics and culture.</title>
        <authorList>
            <person name="Gilroy R."/>
            <person name="Ravi A."/>
            <person name="Getino M."/>
            <person name="Pursley I."/>
            <person name="Horton D.L."/>
            <person name="Alikhan N.F."/>
            <person name="Baker D."/>
            <person name="Gharbi K."/>
            <person name="Hall N."/>
            <person name="Watson M."/>
            <person name="Adriaenssens E.M."/>
            <person name="Foster-Nyarko E."/>
            <person name="Jarju S."/>
            <person name="Secka A."/>
            <person name="Antonio M."/>
            <person name="Oren A."/>
            <person name="Chaudhuri R.R."/>
            <person name="La Ragione R."/>
            <person name="Hildebrand F."/>
            <person name="Pallen M.J."/>
        </authorList>
    </citation>
    <scope>NUCLEOTIDE SEQUENCE</scope>
    <source>
        <strain evidence="2">ChiGjej6B6-11269</strain>
    </source>
</reference>
<dbReference type="AlphaFoldDB" id="A0A3N0AYT5"/>
<evidence type="ECO:0000256" key="1">
    <source>
        <dbReference type="SAM" id="Phobius"/>
    </source>
</evidence>
<evidence type="ECO:0000313" key="3">
    <source>
        <dbReference type="EMBL" id="RNL39516.1"/>
    </source>
</evidence>
<keyword evidence="1" id="KW-0472">Membrane</keyword>
<gene>
    <name evidence="3" type="ORF">DMP06_06940</name>
    <name evidence="2" type="ORF">K8U77_02785</name>
</gene>